<evidence type="ECO:0000313" key="2">
    <source>
        <dbReference type="EMBL" id="CAE0358178.1"/>
    </source>
</evidence>
<dbReference type="EMBL" id="HBII01040873">
    <property type="protein sequence ID" value="CAE0358178.1"/>
    <property type="molecule type" value="Transcribed_RNA"/>
</dbReference>
<protein>
    <submittedName>
        <fullName evidence="2">Uncharacterized protein</fullName>
    </submittedName>
</protein>
<reference evidence="2" key="1">
    <citation type="submission" date="2021-01" db="EMBL/GenBank/DDBJ databases">
        <authorList>
            <person name="Corre E."/>
            <person name="Pelletier E."/>
            <person name="Niang G."/>
            <person name="Scheremetjew M."/>
            <person name="Finn R."/>
            <person name="Kale V."/>
            <person name="Holt S."/>
            <person name="Cochrane G."/>
            <person name="Meng A."/>
            <person name="Brown T."/>
            <person name="Cohen L."/>
        </authorList>
    </citation>
    <scope>NUCLEOTIDE SEQUENCE</scope>
    <source>
        <strain evidence="2">FSP1.4</strain>
    </source>
</reference>
<evidence type="ECO:0000256" key="1">
    <source>
        <dbReference type="SAM" id="MobiDB-lite"/>
    </source>
</evidence>
<gene>
    <name evidence="2" type="ORF">EHAR0213_LOCUS17100</name>
</gene>
<dbReference type="AlphaFoldDB" id="A0A7S3JN84"/>
<name>A0A7S3JN84_9SPIT</name>
<dbReference type="PANTHER" id="PTHR22455">
    <property type="entry name" value="CILIA- AND FLAGELLA-ASSOCIATED PROTEIN 91"/>
    <property type="match status" value="1"/>
</dbReference>
<organism evidence="2">
    <name type="scientific">Euplotes harpa</name>
    <dbReference type="NCBI Taxonomy" id="151035"/>
    <lineage>
        <taxon>Eukaryota</taxon>
        <taxon>Sar</taxon>
        <taxon>Alveolata</taxon>
        <taxon>Ciliophora</taxon>
        <taxon>Intramacronucleata</taxon>
        <taxon>Spirotrichea</taxon>
        <taxon>Hypotrichia</taxon>
        <taxon>Euplotida</taxon>
        <taxon>Euplotidae</taxon>
        <taxon>Euplotes</taxon>
    </lineage>
</organism>
<dbReference type="InterPro" id="IPR026720">
    <property type="entry name" value="CFAP91"/>
</dbReference>
<feature type="region of interest" description="Disordered" evidence="1">
    <location>
        <begin position="284"/>
        <end position="303"/>
    </location>
</feature>
<sequence length="303" mass="35577">MQEIIDSKNEPKDDEELKKNQELKKFQADLLRPATPVISGRSEGDPMENYRIYKSALLLQRLIRGRDQQDIMFEGKEKRLDLIVELRITEEWSKASDNQTEKNLIQNYQERVIDGVAEGLQAQVIAATMDTLSKELVRFKQERKIAAMVHMAEQDRRRREAEESGRRQAEQILSQREDFLFKELMSVHQGRVDNYLQNIISNTVDDASTKQAYDEAQLKVQRLNKILDKMEEKRNKPQSIVKDLMSSFLIPDIQRRKIQRQVQFEQKRFMESARKAIQSAVSQAGQKLEQEDVLRYDPSNREH</sequence>
<feature type="compositionally biased region" description="Basic and acidic residues" evidence="1">
    <location>
        <begin position="288"/>
        <end position="303"/>
    </location>
</feature>
<accession>A0A7S3JN84</accession>
<proteinExistence type="predicted"/>
<dbReference type="PANTHER" id="PTHR22455:SF10">
    <property type="entry name" value="CILIA- AND FLAGELLA-ASSOCIATED PROTEIN 91"/>
    <property type="match status" value="1"/>
</dbReference>